<evidence type="ECO:0000313" key="1">
    <source>
        <dbReference type="EMBL" id="GMH00125.1"/>
    </source>
</evidence>
<dbReference type="AlphaFoldDB" id="A0AAD3RY57"/>
<reference evidence="1" key="1">
    <citation type="submission" date="2023-05" db="EMBL/GenBank/DDBJ databases">
        <title>Nepenthes gracilis genome sequencing.</title>
        <authorList>
            <person name="Fukushima K."/>
        </authorList>
    </citation>
    <scope>NUCLEOTIDE SEQUENCE</scope>
    <source>
        <strain evidence="1">SING2019-196</strain>
    </source>
</reference>
<proteinExistence type="predicted"/>
<protein>
    <submittedName>
        <fullName evidence="1">Uncharacterized protein</fullName>
    </submittedName>
</protein>
<dbReference type="Proteomes" id="UP001279734">
    <property type="component" value="Unassembled WGS sequence"/>
</dbReference>
<organism evidence="1 2">
    <name type="scientific">Nepenthes gracilis</name>
    <name type="common">Slender pitcher plant</name>
    <dbReference type="NCBI Taxonomy" id="150966"/>
    <lineage>
        <taxon>Eukaryota</taxon>
        <taxon>Viridiplantae</taxon>
        <taxon>Streptophyta</taxon>
        <taxon>Embryophyta</taxon>
        <taxon>Tracheophyta</taxon>
        <taxon>Spermatophyta</taxon>
        <taxon>Magnoliopsida</taxon>
        <taxon>eudicotyledons</taxon>
        <taxon>Gunneridae</taxon>
        <taxon>Pentapetalae</taxon>
        <taxon>Caryophyllales</taxon>
        <taxon>Nepenthaceae</taxon>
        <taxon>Nepenthes</taxon>
    </lineage>
</organism>
<keyword evidence="2" id="KW-1185">Reference proteome</keyword>
<accession>A0AAD3RY57</accession>
<gene>
    <name evidence="1" type="ORF">Nepgr_001964</name>
</gene>
<sequence>MVDWEEVKVDTGQVSYPHLLPNPVCRKSTSTLSKCPSSELPPQFSFMKCGEGDSILLATTNSATPILRTMGVGYVRKDELIVVVKSSRDGEKEARARREQLDYQRSTVEGALRVFDSINRHAAILQLQSSFTEKPSRKAHSIPDSLHGIFQ</sequence>
<dbReference type="EMBL" id="BSYO01000002">
    <property type="protein sequence ID" value="GMH00125.1"/>
    <property type="molecule type" value="Genomic_DNA"/>
</dbReference>
<comment type="caution">
    <text evidence="1">The sequence shown here is derived from an EMBL/GenBank/DDBJ whole genome shotgun (WGS) entry which is preliminary data.</text>
</comment>
<name>A0AAD3RY57_NEPGR</name>
<evidence type="ECO:0000313" key="2">
    <source>
        <dbReference type="Proteomes" id="UP001279734"/>
    </source>
</evidence>